<dbReference type="Proteomes" id="UP000000628">
    <property type="component" value="Chromosome"/>
</dbReference>
<dbReference type="SUPFAM" id="SSF55620">
    <property type="entry name" value="Tetrahydrobiopterin biosynthesis enzymes-like"/>
    <property type="match status" value="1"/>
</dbReference>
<dbReference type="GO" id="GO:0016301">
    <property type="term" value="F:kinase activity"/>
    <property type="evidence" value="ECO:0007669"/>
    <property type="project" value="UniProtKB-KW"/>
</dbReference>
<dbReference type="EC" id="4.1.2.25" evidence="13"/>
<comment type="similarity">
    <text evidence="5 13">Belongs to the DHNA family.</text>
</comment>
<keyword evidence="12 13" id="KW-0456">Lyase</keyword>
<dbReference type="GO" id="GO:0046654">
    <property type="term" value="P:tetrahydrofolate biosynthetic process"/>
    <property type="evidence" value="ECO:0007669"/>
    <property type="project" value="UniProtKB-UniRule"/>
</dbReference>
<feature type="region of interest" description="Disordered" evidence="14">
    <location>
        <begin position="188"/>
        <end position="229"/>
    </location>
</feature>
<accession>C7R114</accession>
<evidence type="ECO:0000259" key="15">
    <source>
        <dbReference type="PROSITE" id="PS00794"/>
    </source>
</evidence>
<dbReference type="GO" id="GO:0003848">
    <property type="term" value="F:2-amino-4-hydroxy-6-hydroxymethyldihydropteridine diphosphokinase activity"/>
    <property type="evidence" value="ECO:0007669"/>
    <property type="project" value="UniProtKB-EC"/>
</dbReference>
<evidence type="ECO:0000256" key="7">
    <source>
        <dbReference type="ARBA" id="ARBA00022679"/>
    </source>
</evidence>
<keyword evidence="7" id="KW-0808">Transferase</keyword>
<dbReference type="Gene3D" id="3.30.70.560">
    <property type="entry name" value="7,8-Dihydro-6-hydroxymethylpterin-pyrophosphokinase HPPK"/>
    <property type="match status" value="1"/>
</dbReference>
<dbReference type="CDD" id="cd00534">
    <property type="entry name" value="DHNA_DHNTPE"/>
    <property type="match status" value="1"/>
</dbReference>
<dbReference type="PROSITE" id="PS00794">
    <property type="entry name" value="HPPK"/>
    <property type="match status" value="1"/>
</dbReference>
<dbReference type="CDD" id="cd00483">
    <property type="entry name" value="HPPK"/>
    <property type="match status" value="1"/>
</dbReference>
<dbReference type="PANTHER" id="PTHR43071:SF1">
    <property type="entry name" value="2-AMINO-4-HYDROXY-6-HYDROXYMETHYLDIHYDROPTERIDINE PYROPHOSPHOKINASE"/>
    <property type="match status" value="1"/>
</dbReference>
<evidence type="ECO:0000313" key="17">
    <source>
        <dbReference type="Proteomes" id="UP000000628"/>
    </source>
</evidence>
<keyword evidence="11 13" id="KW-0289">Folate biosynthesis</keyword>
<evidence type="ECO:0000256" key="5">
    <source>
        <dbReference type="ARBA" id="ARBA00005708"/>
    </source>
</evidence>
<feature type="compositionally biased region" description="Low complexity" evidence="14">
    <location>
        <begin position="427"/>
        <end position="460"/>
    </location>
</feature>
<evidence type="ECO:0000256" key="9">
    <source>
        <dbReference type="ARBA" id="ARBA00022777"/>
    </source>
</evidence>
<keyword evidence="17" id="KW-1185">Reference proteome</keyword>
<dbReference type="GO" id="GO:0046656">
    <property type="term" value="P:folic acid biosynthetic process"/>
    <property type="evidence" value="ECO:0007669"/>
    <property type="project" value="UniProtKB-UniRule"/>
</dbReference>
<feature type="compositionally biased region" description="Low complexity" evidence="14">
    <location>
        <begin position="532"/>
        <end position="546"/>
    </location>
</feature>
<evidence type="ECO:0000256" key="2">
    <source>
        <dbReference type="ARBA" id="ARBA00001353"/>
    </source>
</evidence>
<evidence type="ECO:0000256" key="8">
    <source>
        <dbReference type="ARBA" id="ARBA00022741"/>
    </source>
</evidence>
<dbReference type="EC" id="2.7.6.3" evidence="13"/>
<dbReference type="NCBIfam" id="TIGR00525">
    <property type="entry name" value="folB"/>
    <property type="match status" value="1"/>
</dbReference>
<comment type="pathway">
    <text evidence="3 13">Cofactor biosynthesis; tetrahydrofolate biosynthesis; 2-amino-4-hydroxy-6-hydroxymethyl-7,8-dihydropteridine diphosphate from 7,8-dihydroneopterin triphosphate: step 3/4.</text>
</comment>
<protein>
    <recommendedName>
        <fullName evidence="13">Bifunctional folate synthesis protein</fullName>
    </recommendedName>
    <domain>
        <recommendedName>
            <fullName evidence="13">Dihydroneopterin aldolase</fullName>
            <shortName evidence="13">DHNA</shortName>
            <ecNumber evidence="13">4.1.2.25</ecNumber>
        </recommendedName>
        <alternativeName>
            <fullName evidence="13">7,8-dihydroneopterin aldolase</fullName>
        </alternativeName>
    </domain>
    <domain>
        <recommendedName>
            <fullName evidence="13">2-amino-4-hydroxy-6-hydroxymethyldihydropteridine pyrophosphokinase</fullName>
            <ecNumber evidence="13">2.7.6.3</ecNumber>
        </recommendedName>
        <alternativeName>
            <fullName evidence="13">6-hydroxymethyl-7,8-dihydropterin pyrophosphokinase</fullName>
            <shortName evidence="13">PPPK</shortName>
        </alternativeName>
        <alternativeName>
            <fullName evidence="13">7,8-dihydro-6-hydroxymethylpterin pyrophosphokinase</fullName>
            <shortName evidence="13">HPPK</shortName>
        </alternativeName>
    </domain>
</protein>
<comment type="function">
    <text evidence="13">Catalyzes the conversion of 7,8-dihydroneopterin to 6-hydroxymethyl-7,8-dihydropterin.</text>
</comment>
<dbReference type="RefSeq" id="WP_015772366.1">
    <property type="nucleotide sequence ID" value="NC_013174.1"/>
</dbReference>
<dbReference type="Gene3D" id="3.30.1130.10">
    <property type="match status" value="1"/>
</dbReference>
<dbReference type="NCBIfam" id="TIGR00526">
    <property type="entry name" value="folB_dom"/>
    <property type="match status" value="1"/>
</dbReference>
<proteinExistence type="inferred from homology"/>
<feature type="compositionally biased region" description="Basic and acidic residues" evidence="14">
    <location>
        <begin position="627"/>
        <end position="639"/>
    </location>
</feature>
<dbReference type="InterPro" id="IPR043133">
    <property type="entry name" value="GTP-CH-I_C/QueF"/>
</dbReference>
<feature type="compositionally biased region" description="Low complexity" evidence="14">
    <location>
        <begin position="554"/>
        <end position="571"/>
    </location>
</feature>
<sequence>MNAGETRSRAALDDNDTITLTGLQATGYHGVLSSERDNGQTFIVDVTLALDTQVAARTDDLTETVNYALLAEDIHGVITGEPVNLIETLAQKIAETVLSYAQVSACTVTVHKPQAPISVAFGDVAVTISRTQDDLVAGGVYASAPVHEEPASPGAPVAGEEPVVDTLAPSAVSAQGNLPSFDEFVLGVETPAGGIPSTSDSAQDTSSPDSHNEADEPFLPTPGHTGFVPVVSAAEPSTATTMTPIVSAMAESLDAQDEHEPTDSAALHTVVPTVADEQTPQFPHVDLPQDRDVIIPVLEPDEQDINGSHPPSQESPNPTAARVSSDFFSGVAMTGTIPVVAATPAEPRRTPTLSELLGGDADTPLDMSKPLFAMTQLPESDLPPLPKPFFESAPTPAPEQTPTPAASGAAQSTPQPEEPLNHDDSEPQLTALTETTTATDEQPVPADSPAGASSAPLAEPTATPQLSEQPQDSHRQADTTAQPPLAVEEQHNVAQERLQSLTHSPALTEEDDAPYQPVFAYQPLPGFDRQRSQPSPQSPAPISVSSEPQQNVAVTPPVTDPVTPTGLTPDDVVQRAVPPVSRFAPARPDEYSAPAQNNSASPAHTGDHGASEPQQTAVNAPAGTSEVRPDETPRASSQEHLKALRDSILKEAEVASGDSDADEIMDRAPGQPARVVLALGANLGDAQRALSGAVHALKDTFGFTVLDIGPLARTGAVGGPDQPDYLNTVIVGETELSPRELLRATQAIENAHGRTREERWGPRTLDIDIITYEGVNVASAELEIPHPRAHERAFVLVPWAQIDPDAVLPGLGGGPVADLADTAPDRAGVRWLALDWVTGEN</sequence>
<dbReference type="Pfam" id="PF02152">
    <property type="entry name" value="FolB"/>
    <property type="match status" value="1"/>
</dbReference>
<reference evidence="16 17" key="1">
    <citation type="journal article" date="2009" name="Stand. Genomic Sci.">
        <title>Complete genome sequence of Jonesia denitrificans type strain (Prevot 55134).</title>
        <authorList>
            <person name="Pukall R."/>
            <person name="Gehrich-Schroter G."/>
            <person name="Lapidus A."/>
            <person name="Nolan M."/>
            <person name="Glavina Del Rio T."/>
            <person name="Lucas S."/>
            <person name="Chen F."/>
            <person name="Tice H."/>
            <person name="Pitluck S."/>
            <person name="Cheng J.F."/>
            <person name="Copeland A."/>
            <person name="Saunders E."/>
            <person name="Brettin T."/>
            <person name="Detter J.C."/>
            <person name="Bruce D."/>
            <person name="Goodwin L."/>
            <person name="Pati A."/>
            <person name="Ivanova N."/>
            <person name="Mavromatis K."/>
            <person name="Ovchinnikova G."/>
            <person name="Chen A."/>
            <person name="Palaniappan K."/>
            <person name="Land M."/>
            <person name="Hauser L."/>
            <person name="Chang Y.J."/>
            <person name="Jeffries C.D."/>
            <person name="Chain P."/>
            <person name="Goker M."/>
            <person name="Bristow J."/>
            <person name="Eisen J.A."/>
            <person name="Markowitz V."/>
            <person name="Hugenholtz P."/>
            <person name="Kyrpides N.C."/>
            <person name="Klenk H.P."/>
            <person name="Han C."/>
        </authorList>
    </citation>
    <scope>NUCLEOTIDE SEQUENCE [LARGE SCALE GENOMIC DNA]</scope>
    <source>
        <strain evidence="17">ATCC 14870 / DSM 20603 / BCRC 15368 / CIP 55.134 / JCM 11481 / NBRC 15587 / NCTC 10816 / Prevot 55134</strain>
    </source>
</reference>
<dbReference type="GO" id="GO:0004150">
    <property type="term" value="F:dihydroneopterin aldolase activity"/>
    <property type="evidence" value="ECO:0007669"/>
    <property type="project" value="UniProtKB-UniRule"/>
</dbReference>
<dbReference type="eggNOG" id="COG1539">
    <property type="taxonomic scope" value="Bacteria"/>
</dbReference>
<comment type="catalytic activity">
    <reaction evidence="1">
        <text>6-hydroxymethyl-7,8-dihydropterin + ATP = (7,8-dihydropterin-6-yl)methyl diphosphate + AMP + H(+)</text>
        <dbReference type="Rhea" id="RHEA:11412"/>
        <dbReference type="ChEBI" id="CHEBI:15378"/>
        <dbReference type="ChEBI" id="CHEBI:30616"/>
        <dbReference type="ChEBI" id="CHEBI:44841"/>
        <dbReference type="ChEBI" id="CHEBI:72950"/>
        <dbReference type="ChEBI" id="CHEBI:456215"/>
        <dbReference type="EC" id="2.7.6.3"/>
    </reaction>
</comment>
<dbReference type="STRING" id="471856.Jden_2101"/>
<dbReference type="Pfam" id="PF01288">
    <property type="entry name" value="HPPK"/>
    <property type="match status" value="1"/>
</dbReference>
<dbReference type="InterPro" id="IPR000550">
    <property type="entry name" value="Hppk"/>
</dbReference>
<gene>
    <name evidence="16" type="ordered locus">Jden_2101</name>
</gene>
<dbReference type="OrthoDB" id="9808041at2"/>
<comment type="similarity">
    <text evidence="6">In the N-terminal section; belongs to the DHNA family.</text>
</comment>
<comment type="pathway">
    <text evidence="4">Cofactor biosynthesis; tetrahydrofolate biosynthesis; 2-amino-4-hydroxy-6-hydroxymethyl-7,8-dihydropteridine diphosphate from 7,8-dihydroneopterin triphosphate: step 4/4.</text>
</comment>
<dbReference type="PANTHER" id="PTHR43071">
    <property type="entry name" value="2-AMINO-4-HYDROXY-6-HYDROXYMETHYLDIHYDROPTERIDINE PYROPHOSPHOKINASE"/>
    <property type="match status" value="1"/>
</dbReference>
<dbReference type="InterPro" id="IPR035907">
    <property type="entry name" value="Hppk_sf"/>
</dbReference>
<dbReference type="FunFam" id="3.30.1130.10:FF:000003">
    <property type="entry name" value="7,8-dihydroneopterin aldolase"/>
    <property type="match status" value="1"/>
</dbReference>
<evidence type="ECO:0000256" key="14">
    <source>
        <dbReference type="SAM" id="MobiDB-lite"/>
    </source>
</evidence>
<evidence type="ECO:0000256" key="13">
    <source>
        <dbReference type="RuleBase" id="RU362079"/>
    </source>
</evidence>
<comment type="catalytic activity">
    <reaction evidence="2 13">
        <text>7,8-dihydroneopterin = 6-hydroxymethyl-7,8-dihydropterin + glycolaldehyde</text>
        <dbReference type="Rhea" id="RHEA:10540"/>
        <dbReference type="ChEBI" id="CHEBI:17001"/>
        <dbReference type="ChEBI" id="CHEBI:17071"/>
        <dbReference type="ChEBI" id="CHEBI:44841"/>
        <dbReference type="EC" id="4.1.2.25"/>
    </reaction>
</comment>
<dbReference type="eggNOG" id="COG5602">
    <property type="taxonomic scope" value="Bacteria"/>
</dbReference>
<evidence type="ECO:0000256" key="3">
    <source>
        <dbReference type="ARBA" id="ARBA00005013"/>
    </source>
</evidence>
<evidence type="ECO:0000256" key="12">
    <source>
        <dbReference type="ARBA" id="ARBA00023239"/>
    </source>
</evidence>
<keyword evidence="9 16" id="KW-0418">Kinase</keyword>
<dbReference type="KEGG" id="jde:Jden_2101"/>
<feature type="region of interest" description="Disordered" evidence="14">
    <location>
        <begin position="301"/>
        <end position="322"/>
    </location>
</feature>
<dbReference type="SUPFAM" id="SSF55083">
    <property type="entry name" value="6-hydroxymethyl-7,8-dihydropterin pyrophosphokinase, HPPK"/>
    <property type="match status" value="1"/>
</dbReference>
<evidence type="ECO:0000256" key="11">
    <source>
        <dbReference type="ARBA" id="ARBA00022909"/>
    </source>
</evidence>
<dbReference type="InterPro" id="IPR006157">
    <property type="entry name" value="FolB_dom"/>
</dbReference>
<organism evidence="16 17">
    <name type="scientific">Jonesia denitrificans (strain ATCC 14870 / DSM 20603 / BCRC 15368 / CIP 55.134 / JCM 11481 / NBRC 15587 / NCTC 10816 / Prevot 55134)</name>
    <name type="common">Listeria denitrificans</name>
    <dbReference type="NCBI Taxonomy" id="471856"/>
    <lineage>
        <taxon>Bacteria</taxon>
        <taxon>Bacillati</taxon>
        <taxon>Actinomycetota</taxon>
        <taxon>Actinomycetes</taxon>
        <taxon>Micrococcales</taxon>
        <taxon>Jonesiaceae</taxon>
        <taxon>Jonesia</taxon>
    </lineage>
</organism>
<feature type="region of interest" description="Disordered" evidence="14">
    <location>
        <begin position="342"/>
        <end position="639"/>
    </location>
</feature>
<evidence type="ECO:0000313" key="16">
    <source>
        <dbReference type="EMBL" id="ACV09738.1"/>
    </source>
</evidence>
<dbReference type="AlphaFoldDB" id="C7R114"/>
<dbReference type="GO" id="GO:0005524">
    <property type="term" value="F:ATP binding"/>
    <property type="evidence" value="ECO:0007669"/>
    <property type="project" value="UniProtKB-KW"/>
</dbReference>
<keyword evidence="10" id="KW-0067">ATP-binding</keyword>
<feature type="domain" description="7,8-dihydro-6-hydroxymethylpterin-pyrophosphokinase" evidence="15">
    <location>
        <begin position="759"/>
        <end position="770"/>
    </location>
</feature>
<keyword evidence="8" id="KW-0547">Nucleotide-binding</keyword>
<dbReference type="EMBL" id="CP001706">
    <property type="protein sequence ID" value="ACV09738.1"/>
    <property type="molecule type" value="Genomic_DNA"/>
</dbReference>
<dbReference type="eggNOG" id="COG0801">
    <property type="taxonomic scope" value="Bacteria"/>
</dbReference>
<evidence type="ECO:0000256" key="4">
    <source>
        <dbReference type="ARBA" id="ARBA00005051"/>
    </source>
</evidence>
<dbReference type="InterPro" id="IPR006156">
    <property type="entry name" value="Dihydroneopterin_aldolase"/>
</dbReference>
<dbReference type="SMART" id="SM00905">
    <property type="entry name" value="FolB"/>
    <property type="match status" value="1"/>
</dbReference>
<dbReference type="HOGENOM" id="CLU_338262_0_0_11"/>
<dbReference type="NCBIfam" id="TIGR01498">
    <property type="entry name" value="folK"/>
    <property type="match status" value="1"/>
</dbReference>
<evidence type="ECO:0000256" key="6">
    <source>
        <dbReference type="ARBA" id="ARBA00009640"/>
    </source>
</evidence>
<evidence type="ECO:0000256" key="10">
    <source>
        <dbReference type="ARBA" id="ARBA00022840"/>
    </source>
</evidence>
<evidence type="ECO:0000256" key="1">
    <source>
        <dbReference type="ARBA" id="ARBA00000198"/>
    </source>
</evidence>
<feature type="compositionally biased region" description="Polar residues" evidence="14">
    <location>
        <begin position="305"/>
        <end position="318"/>
    </location>
</feature>
<feature type="compositionally biased region" description="Polar residues" evidence="14">
    <location>
        <begin position="196"/>
        <end position="209"/>
    </location>
</feature>
<dbReference type="UniPathway" id="UPA00077">
    <property type="reaction ID" value="UER00154"/>
</dbReference>
<feature type="compositionally biased region" description="Low complexity" evidence="14">
    <location>
        <begin position="592"/>
        <end position="603"/>
    </location>
</feature>
<name>C7R114_JONDD</name>